<dbReference type="EMBL" id="LGRX02011719">
    <property type="protein sequence ID" value="KAK3268603.1"/>
    <property type="molecule type" value="Genomic_DNA"/>
</dbReference>
<feature type="compositionally biased region" description="Basic and acidic residues" evidence="1">
    <location>
        <begin position="142"/>
        <end position="164"/>
    </location>
</feature>
<evidence type="ECO:0000259" key="2">
    <source>
        <dbReference type="PROSITE" id="PS51192"/>
    </source>
</evidence>
<dbReference type="InterPro" id="IPR038718">
    <property type="entry name" value="SNF2-like_sf"/>
</dbReference>
<accession>A0AAE0FZC6</accession>
<dbReference type="SUPFAM" id="SSF52540">
    <property type="entry name" value="P-loop containing nucleoside triphosphate hydrolases"/>
    <property type="match status" value="1"/>
</dbReference>
<dbReference type="PANTHER" id="PTHR10799">
    <property type="entry name" value="SNF2/RAD54 HELICASE FAMILY"/>
    <property type="match status" value="1"/>
</dbReference>
<feature type="domain" description="Helicase ATP-binding" evidence="2">
    <location>
        <begin position="240"/>
        <end position="323"/>
    </location>
</feature>
<reference evidence="3 4" key="1">
    <citation type="journal article" date="2015" name="Genome Biol. Evol.">
        <title>Comparative Genomics of a Bacterivorous Green Alga Reveals Evolutionary Causalities and Consequences of Phago-Mixotrophic Mode of Nutrition.</title>
        <authorList>
            <person name="Burns J.A."/>
            <person name="Paasch A."/>
            <person name="Narechania A."/>
            <person name="Kim E."/>
        </authorList>
    </citation>
    <scope>NUCLEOTIDE SEQUENCE [LARGE SCALE GENOMIC DNA]</scope>
    <source>
        <strain evidence="3 4">PLY_AMNH</strain>
    </source>
</reference>
<keyword evidence="4" id="KW-1185">Reference proteome</keyword>
<dbReference type="InterPro" id="IPR000330">
    <property type="entry name" value="SNF2_N"/>
</dbReference>
<evidence type="ECO:0000313" key="3">
    <source>
        <dbReference type="EMBL" id="KAK3268603.1"/>
    </source>
</evidence>
<dbReference type="AlphaFoldDB" id="A0AAE0FZC6"/>
<dbReference type="GO" id="GO:0005524">
    <property type="term" value="F:ATP binding"/>
    <property type="evidence" value="ECO:0007669"/>
    <property type="project" value="InterPro"/>
</dbReference>
<dbReference type="Gene3D" id="3.40.50.10810">
    <property type="entry name" value="Tandem AAA-ATPase domain"/>
    <property type="match status" value="1"/>
</dbReference>
<dbReference type="InterPro" id="IPR014001">
    <property type="entry name" value="Helicase_ATP-bd"/>
</dbReference>
<sequence>MKQNLPKFSVFGHAFRSKSNHIFHRNNVRCYSRRSLSHSDKLLVTMEYNDMATAQTEQTNFLPDPIHSSEMASLPEEETNPPIRRSGRERRATTVTIDGFAVKVNNQYDLETGELSVFDSELGEGLYAPVAVTKTPPPPRKKPVEPRAPREHSSAELARQKQNAEVEAQLRELDKRRQTWLRRHLTQLEPWIPAKAAQSLRDGSSTEAAELLPAVEMEQQPKLVRASMREYQLCGTSFMSRMVGNGVGCILADEMGLGKTLQSIALIAWLKLELKKPGPCLVVVPLSVLSSWQAEFKRWCPTLKVSRAHTRFRARTVHPRNIL</sequence>
<evidence type="ECO:0000256" key="1">
    <source>
        <dbReference type="SAM" id="MobiDB-lite"/>
    </source>
</evidence>
<dbReference type="Proteomes" id="UP001190700">
    <property type="component" value="Unassembled WGS sequence"/>
</dbReference>
<name>A0AAE0FZC6_9CHLO</name>
<comment type="caution">
    <text evidence="3">The sequence shown here is derived from an EMBL/GenBank/DDBJ whole genome shotgun (WGS) entry which is preliminary data.</text>
</comment>
<feature type="region of interest" description="Disordered" evidence="1">
    <location>
        <begin position="130"/>
        <end position="164"/>
    </location>
</feature>
<dbReference type="InterPro" id="IPR027417">
    <property type="entry name" value="P-loop_NTPase"/>
</dbReference>
<feature type="region of interest" description="Disordered" evidence="1">
    <location>
        <begin position="69"/>
        <end position="90"/>
    </location>
</feature>
<protein>
    <recommendedName>
        <fullName evidence="2">Helicase ATP-binding domain-containing protein</fullName>
    </recommendedName>
</protein>
<organism evidence="3 4">
    <name type="scientific">Cymbomonas tetramitiformis</name>
    <dbReference type="NCBI Taxonomy" id="36881"/>
    <lineage>
        <taxon>Eukaryota</taxon>
        <taxon>Viridiplantae</taxon>
        <taxon>Chlorophyta</taxon>
        <taxon>Pyramimonadophyceae</taxon>
        <taxon>Pyramimonadales</taxon>
        <taxon>Pyramimonadaceae</taxon>
        <taxon>Cymbomonas</taxon>
    </lineage>
</organism>
<dbReference type="Pfam" id="PF00176">
    <property type="entry name" value="SNF2-rel_dom"/>
    <property type="match status" value="1"/>
</dbReference>
<gene>
    <name evidence="3" type="ORF">CYMTET_22903</name>
</gene>
<proteinExistence type="predicted"/>
<dbReference type="PROSITE" id="PS51192">
    <property type="entry name" value="HELICASE_ATP_BIND_1"/>
    <property type="match status" value="1"/>
</dbReference>
<evidence type="ECO:0000313" key="4">
    <source>
        <dbReference type="Proteomes" id="UP001190700"/>
    </source>
</evidence>